<dbReference type="PROSITE" id="PS00518">
    <property type="entry name" value="ZF_RING_1"/>
    <property type="match status" value="1"/>
</dbReference>
<dbReference type="EMBL" id="VSWD01000010">
    <property type="protein sequence ID" value="KAK3089919.1"/>
    <property type="molecule type" value="Genomic_DNA"/>
</dbReference>
<evidence type="ECO:0000256" key="1">
    <source>
        <dbReference type="ARBA" id="ARBA00022723"/>
    </source>
</evidence>
<evidence type="ECO:0000256" key="5">
    <source>
        <dbReference type="SAM" id="MobiDB-lite"/>
    </source>
</evidence>
<dbReference type="Gene3D" id="3.30.40.10">
    <property type="entry name" value="Zinc/RING finger domain, C3HC4 (zinc finger)"/>
    <property type="match status" value="3"/>
</dbReference>
<comment type="caution">
    <text evidence="9">The sequence shown here is derived from an EMBL/GenBank/DDBJ whole genome shotgun (WGS) entry which is preliminary data.</text>
</comment>
<evidence type="ECO:0000259" key="8">
    <source>
        <dbReference type="PROSITE" id="PS51081"/>
    </source>
</evidence>
<feature type="domain" description="RING-type" evidence="6">
    <location>
        <begin position="18"/>
        <end position="58"/>
    </location>
</feature>
<dbReference type="SUPFAM" id="SSF57850">
    <property type="entry name" value="RING/U-box"/>
    <property type="match status" value="1"/>
</dbReference>
<dbReference type="PANTHER" id="PTHR10131">
    <property type="entry name" value="TNF RECEPTOR ASSOCIATED FACTOR"/>
    <property type="match status" value="1"/>
</dbReference>
<keyword evidence="10" id="KW-1185">Reference proteome</keyword>
<name>A0AA89BSY8_PINIB</name>
<gene>
    <name evidence="9" type="ORF">FSP39_007644</name>
</gene>
<evidence type="ECO:0000256" key="2">
    <source>
        <dbReference type="ARBA" id="ARBA00022771"/>
    </source>
</evidence>
<dbReference type="PANTHER" id="PTHR10131:SF157">
    <property type="entry name" value="RECEPTOR-ASSOCIATED FACTOR, PUTATIVE-RELATED"/>
    <property type="match status" value="1"/>
</dbReference>
<dbReference type="PROSITE" id="PS51081">
    <property type="entry name" value="ZF_SIAH"/>
    <property type="match status" value="1"/>
</dbReference>
<keyword evidence="2 4" id="KW-0863">Zinc-finger</keyword>
<reference evidence="9" key="1">
    <citation type="submission" date="2019-08" db="EMBL/GenBank/DDBJ databases">
        <title>The improved chromosome-level genome for the pearl oyster Pinctada fucata martensii using PacBio sequencing and Hi-C.</title>
        <authorList>
            <person name="Zheng Z."/>
        </authorList>
    </citation>
    <scope>NUCLEOTIDE SEQUENCE</scope>
    <source>
        <strain evidence="9">ZZ-2019</strain>
        <tissue evidence="9">Adductor muscle</tissue>
    </source>
</reference>
<evidence type="ECO:0000259" key="7">
    <source>
        <dbReference type="PROSITE" id="PS50145"/>
    </source>
</evidence>
<dbReference type="InterPro" id="IPR001293">
    <property type="entry name" value="Znf_TRAF"/>
</dbReference>
<sequence>MGLEPGLFEGELDRDFLCCVCHKVFLNPVSAGCQHLFCQSCMGKRRMNERTQCCPICKTKFTKTLSPPSTEFKLNLLQLRIRCSNKCGLVLNLGDFPEHLDEDCPFTPVLCPNKAKGCKKRIRRCDIKRHVEQCDYRDVVCEACGHSTVYYDLFTHQSRTHCLEKKLKQQIIRELRTTNGEVRRHKSLISKQHIKRDIELKRQEIEHARFLQKSRLSTMRRYSSLENLPTGGVFITENIDDNPKSREENSRNSSRTDNTLASSRVPNPSRSGHNVFECQRCKRLFKPESNHKDACRWHTGVSARLNLFPFSFKC</sequence>
<dbReference type="PROSITE" id="PS50145">
    <property type="entry name" value="ZF_TRAF"/>
    <property type="match status" value="1"/>
</dbReference>
<dbReference type="InterPro" id="IPR013010">
    <property type="entry name" value="Znf_SIAH"/>
</dbReference>
<dbReference type="SMART" id="SM00184">
    <property type="entry name" value="RING"/>
    <property type="match status" value="1"/>
</dbReference>
<evidence type="ECO:0000313" key="9">
    <source>
        <dbReference type="EMBL" id="KAK3089919.1"/>
    </source>
</evidence>
<dbReference type="AlphaFoldDB" id="A0AA89BSY8"/>
<dbReference type="InterPro" id="IPR013083">
    <property type="entry name" value="Znf_RING/FYVE/PHD"/>
</dbReference>
<keyword evidence="1 4" id="KW-0479">Metal-binding</keyword>
<proteinExistence type="predicted"/>
<feature type="zinc finger region" description="TRAF-type" evidence="4">
    <location>
        <begin position="99"/>
        <end position="144"/>
    </location>
</feature>
<dbReference type="InterPro" id="IPR001841">
    <property type="entry name" value="Znf_RING"/>
</dbReference>
<feature type="region of interest" description="Disordered" evidence="5">
    <location>
        <begin position="236"/>
        <end position="272"/>
    </location>
</feature>
<dbReference type="Pfam" id="PF02176">
    <property type="entry name" value="zf-TRAF"/>
    <property type="match status" value="1"/>
</dbReference>
<dbReference type="InterPro" id="IPR017907">
    <property type="entry name" value="Znf_RING_CS"/>
</dbReference>
<dbReference type="Proteomes" id="UP001186944">
    <property type="component" value="Unassembled WGS sequence"/>
</dbReference>
<feature type="compositionally biased region" description="Polar residues" evidence="5">
    <location>
        <begin position="256"/>
        <end position="272"/>
    </location>
</feature>
<dbReference type="GO" id="GO:0043122">
    <property type="term" value="P:regulation of canonical NF-kappaB signal transduction"/>
    <property type="evidence" value="ECO:0007669"/>
    <property type="project" value="TreeGrafter"/>
</dbReference>
<accession>A0AA89BSY8</accession>
<feature type="domain" description="SIAH-type" evidence="8">
    <location>
        <begin position="106"/>
        <end position="162"/>
    </location>
</feature>
<feature type="compositionally biased region" description="Basic and acidic residues" evidence="5">
    <location>
        <begin position="241"/>
        <end position="250"/>
    </location>
</feature>
<evidence type="ECO:0000256" key="4">
    <source>
        <dbReference type="PROSITE-ProRule" id="PRU00207"/>
    </source>
</evidence>
<protein>
    <submittedName>
        <fullName evidence="9">Uncharacterized protein</fullName>
    </submittedName>
</protein>
<keyword evidence="3 4" id="KW-0862">Zinc</keyword>
<evidence type="ECO:0000313" key="10">
    <source>
        <dbReference type="Proteomes" id="UP001186944"/>
    </source>
</evidence>
<organism evidence="9 10">
    <name type="scientific">Pinctada imbricata</name>
    <name type="common">Atlantic pearl-oyster</name>
    <name type="synonym">Pinctada martensii</name>
    <dbReference type="NCBI Taxonomy" id="66713"/>
    <lineage>
        <taxon>Eukaryota</taxon>
        <taxon>Metazoa</taxon>
        <taxon>Spiralia</taxon>
        <taxon>Lophotrochozoa</taxon>
        <taxon>Mollusca</taxon>
        <taxon>Bivalvia</taxon>
        <taxon>Autobranchia</taxon>
        <taxon>Pteriomorphia</taxon>
        <taxon>Pterioida</taxon>
        <taxon>Pterioidea</taxon>
        <taxon>Pteriidae</taxon>
        <taxon>Pinctada</taxon>
    </lineage>
</organism>
<dbReference type="PROSITE" id="PS50089">
    <property type="entry name" value="ZF_RING_2"/>
    <property type="match status" value="1"/>
</dbReference>
<dbReference type="SUPFAM" id="SSF49599">
    <property type="entry name" value="TRAF domain-like"/>
    <property type="match status" value="1"/>
</dbReference>
<evidence type="ECO:0000256" key="3">
    <source>
        <dbReference type="ARBA" id="ARBA00022833"/>
    </source>
</evidence>
<feature type="domain" description="TRAF-type" evidence="7">
    <location>
        <begin position="99"/>
        <end position="144"/>
    </location>
</feature>
<dbReference type="GO" id="GO:0008270">
    <property type="term" value="F:zinc ion binding"/>
    <property type="evidence" value="ECO:0007669"/>
    <property type="project" value="UniProtKB-KW"/>
</dbReference>
<evidence type="ECO:0000259" key="6">
    <source>
        <dbReference type="PROSITE" id="PS50089"/>
    </source>
</evidence>